<accession>A0A9K3K9Y7</accession>
<reference evidence="2" key="2">
    <citation type="submission" date="2021-04" db="EMBL/GenBank/DDBJ databases">
        <authorList>
            <person name="Podell S."/>
        </authorList>
    </citation>
    <scope>NUCLEOTIDE SEQUENCE</scope>
    <source>
        <strain evidence="2">Hildebrandi</strain>
    </source>
</reference>
<gene>
    <name evidence="2" type="ORF">IV203_024720</name>
</gene>
<keyword evidence="3" id="KW-1185">Reference proteome</keyword>
<evidence type="ECO:0000313" key="3">
    <source>
        <dbReference type="Proteomes" id="UP000693970"/>
    </source>
</evidence>
<sequence length="684" mass="79211">MKKAFNDGTDRRANLGDFGNVPFELIVPCTMLREHKETSSIRIYGGISTVEFHMTTRGTRTRPSRDRVQDLGEEADQELYDDTMISDLLDEVLGNENDQAVRDEPAEVSAQEEQPNEVLESDAREENLARVLEAIREAEVAWSRVQFEKGFALLYSPELGDVPIQVQDKFSCVIGDIFHAIDRAKIPVRHEFKKAFKVSMSRAFLEYEPAKLEKVKGKLMERGWTDEEISATMFYNPTFFNRRVERIALPPRQLYYRVQAVMVAFGKRVDSKTKQPLFNKEAWKKAKNLLDEILEGFYSDPPGFDFYTFELDKNGQVKKDSHGIVLLLSCRGTSHVESVHRQYNTMFRHMSGLEMGDALFRERRHRNNIDVARRRYLNIPKFGHYDTWLIDLLQKLIEQNTGRLLFPNWQNVTDFQDTEESFVTVPLHSQGLQNKLDETVAAMKAADVSWTPKLTADMKFLCEAWGVKLPFLPVNGKDEFRVFSRIMFRADFARFDSEQMAHLWMEYVNGYTVYPKLPSQLREHHKAWERNKCIKRAEERMKTDSEMLKSFLESKVPIEIEERRSLAVSENEYQQNLYSQEIGRITLPEARLPNQFPVVLPYYFRLQPHEPRPTVGNIPMLVALAPTVMVGAAKRRGERLKDKKSRKKRRCGTCLTLEKGNSTALQCPGRSRPAYCPNIHSLPA</sequence>
<feature type="region of interest" description="Disordered" evidence="1">
    <location>
        <begin position="100"/>
        <end position="123"/>
    </location>
</feature>
<evidence type="ECO:0000256" key="1">
    <source>
        <dbReference type="SAM" id="MobiDB-lite"/>
    </source>
</evidence>
<reference evidence="2" key="1">
    <citation type="journal article" date="2021" name="Sci. Rep.">
        <title>Diploid genomic architecture of Nitzschia inconspicua, an elite biomass production diatom.</title>
        <authorList>
            <person name="Oliver A."/>
            <person name="Podell S."/>
            <person name="Pinowska A."/>
            <person name="Traller J.C."/>
            <person name="Smith S.R."/>
            <person name="McClure R."/>
            <person name="Beliaev A."/>
            <person name="Bohutskyi P."/>
            <person name="Hill E.A."/>
            <person name="Rabines A."/>
            <person name="Zheng H."/>
            <person name="Allen L.Z."/>
            <person name="Kuo A."/>
            <person name="Grigoriev I.V."/>
            <person name="Allen A.E."/>
            <person name="Hazlebeck D."/>
            <person name="Allen E.E."/>
        </authorList>
    </citation>
    <scope>NUCLEOTIDE SEQUENCE</scope>
    <source>
        <strain evidence="2">Hildebrandi</strain>
    </source>
</reference>
<dbReference type="AlphaFoldDB" id="A0A9K3K9Y7"/>
<dbReference type="Proteomes" id="UP000693970">
    <property type="component" value="Unassembled WGS sequence"/>
</dbReference>
<evidence type="ECO:0000313" key="2">
    <source>
        <dbReference type="EMBL" id="KAG7339681.1"/>
    </source>
</evidence>
<comment type="caution">
    <text evidence="2">The sequence shown here is derived from an EMBL/GenBank/DDBJ whole genome shotgun (WGS) entry which is preliminary data.</text>
</comment>
<proteinExistence type="predicted"/>
<name>A0A9K3K9Y7_9STRA</name>
<organism evidence="2 3">
    <name type="scientific">Nitzschia inconspicua</name>
    <dbReference type="NCBI Taxonomy" id="303405"/>
    <lineage>
        <taxon>Eukaryota</taxon>
        <taxon>Sar</taxon>
        <taxon>Stramenopiles</taxon>
        <taxon>Ochrophyta</taxon>
        <taxon>Bacillariophyta</taxon>
        <taxon>Bacillariophyceae</taxon>
        <taxon>Bacillariophycidae</taxon>
        <taxon>Bacillariales</taxon>
        <taxon>Bacillariaceae</taxon>
        <taxon>Nitzschia</taxon>
    </lineage>
</organism>
<dbReference type="OrthoDB" id="1920326at2759"/>
<dbReference type="EMBL" id="JAGRRH010000031">
    <property type="protein sequence ID" value="KAG7339681.1"/>
    <property type="molecule type" value="Genomic_DNA"/>
</dbReference>
<protein>
    <submittedName>
        <fullName evidence="2">Uncharacterized protein</fullName>
    </submittedName>
</protein>